<dbReference type="OrthoDB" id="1190115at2"/>
<evidence type="ECO:0000313" key="2">
    <source>
        <dbReference type="EMBL" id="OXA91088.1"/>
    </source>
</evidence>
<keyword evidence="1" id="KW-0472">Membrane</keyword>
<sequence length="114" mass="13063">MVVLKKIKSATLIEAVVATVLIVIIFIIASLILNNLLVNTFSKNTHAIETRIHELEYEVQNNTIKLPYQESYKNWNISIEQETNAVQKSINILAINTSSKKEISKQQILWLQEK</sequence>
<accession>A0A226HB54</accession>
<comment type="caution">
    <text evidence="2">The sequence shown here is derived from an EMBL/GenBank/DDBJ whole genome shotgun (WGS) entry which is preliminary data.</text>
</comment>
<feature type="transmembrane region" description="Helical" evidence="1">
    <location>
        <begin position="12"/>
        <end position="33"/>
    </location>
</feature>
<dbReference type="AlphaFoldDB" id="A0A226HB54"/>
<name>A0A226HB54_9FLAO</name>
<evidence type="ECO:0000256" key="1">
    <source>
        <dbReference type="SAM" id="Phobius"/>
    </source>
</evidence>
<keyword evidence="1" id="KW-0812">Transmembrane</keyword>
<gene>
    <name evidence="2" type="ORF">B0A66_11965</name>
</gene>
<evidence type="ECO:0000313" key="3">
    <source>
        <dbReference type="Proteomes" id="UP000198345"/>
    </source>
</evidence>
<dbReference type="Proteomes" id="UP000198345">
    <property type="component" value="Unassembled WGS sequence"/>
</dbReference>
<keyword evidence="3" id="KW-1185">Reference proteome</keyword>
<organism evidence="2 3">
    <name type="scientific">Flavobacterium hercynium</name>
    <dbReference type="NCBI Taxonomy" id="387094"/>
    <lineage>
        <taxon>Bacteria</taxon>
        <taxon>Pseudomonadati</taxon>
        <taxon>Bacteroidota</taxon>
        <taxon>Flavobacteriia</taxon>
        <taxon>Flavobacteriales</taxon>
        <taxon>Flavobacteriaceae</taxon>
        <taxon>Flavobacterium</taxon>
    </lineage>
</organism>
<dbReference type="EMBL" id="MUGW01000023">
    <property type="protein sequence ID" value="OXA91088.1"/>
    <property type="molecule type" value="Genomic_DNA"/>
</dbReference>
<protein>
    <submittedName>
        <fullName evidence="2">Uncharacterized protein</fullName>
    </submittedName>
</protein>
<proteinExistence type="predicted"/>
<reference evidence="2 3" key="1">
    <citation type="submission" date="2016-11" db="EMBL/GenBank/DDBJ databases">
        <title>Whole genomes of Flavobacteriaceae.</title>
        <authorList>
            <person name="Stine C."/>
            <person name="Li C."/>
            <person name="Tadesse D."/>
        </authorList>
    </citation>
    <scope>NUCLEOTIDE SEQUENCE [LARGE SCALE GENOMIC DNA]</scope>
    <source>
        <strain evidence="2 3">DSM 18292</strain>
    </source>
</reference>
<keyword evidence="1" id="KW-1133">Transmembrane helix</keyword>
<dbReference type="RefSeq" id="WP_089050074.1">
    <property type="nucleotide sequence ID" value="NZ_FXTV01000023.1"/>
</dbReference>